<dbReference type="AlphaFoldDB" id="A0A450UCC3"/>
<sequence length="254" mass="28278">MGGLRSTISPNTCPEPGWNIFGKFLLDSFPAGRIIGIIERQLPNTMQMIRKHHNCVYLERLCRFRLAERLAQSIDMSYQQRLAFPCHRSKKITPTRYISTTIIAHTFPQPTSNICPKPVGWNRRALHKRFGLAWDFGRAVFHAIEIGPGAIRHAPPTRCPASPARSRNPLGIFSRGIRRGRGFVSSSGVVAHADSTLLRAYHRRAWKVAGAVSSKISSWMAAVRKPASRALSSTPRSQSTPARMAIRLLSLCSG</sequence>
<organism evidence="1">
    <name type="scientific">Candidatus Kentrum sp. LFY</name>
    <dbReference type="NCBI Taxonomy" id="2126342"/>
    <lineage>
        <taxon>Bacteria</taxon>
        <taxon>Pseudomonadati</taxon>
        <taxon>Pseudomonadota</taxon>
        <taxon>Gammaproteobacteria</taxon>
        <taxon>Candidatus Kentrum</taxon>
    </lineage>
</organism>
<proteinExistence type="predicted"/>
<dbReference type="EMBL" id="CAADFF010000018">
    <property type="protein sequence ID" value="VFJ90006.1"/>
    <property type="molecule type" value="Genomic_DNA"/>
</dbReference>
<accession>A0A450UCC3</accession>
<gene>
    <name evidence="1" type="ORF">BECKLFY1418B_GA0070995_10185</name>
</gene>
<evidence type="ECO:0000313" key="1">
    <source>
        <dbReference type="EMBL" id="VFJ90006.1"/>
    </source>
</evidence>
<protein>
    <submittedName>
        <fullName evidence="1">Uncharacterized protein</fullName>
    </submittedName>
</protein>
<reference evidence="1" key="1">
    <citation type="submission" date="2019-02" db="EMBL/GenBank/DDBJ databases">
        <authorList>
            <person name="Gruber-Vodicka R. H."/>
            <person name="Seah K. B. B."/>
        </authorList>
    </citation>
    <scope>NUCLEOTIDE SEQUENCE</scope>
    <source>
        <strain evidence="1">BECK_M7</strain>
    </source>
</reference>
<name>A0A450UCC3_9GAMM</name>